<evidence type="ECO:0000256" key="1">
    <source>
        <dbReference type="SAM" id="Phobius"/>
    </source>
</evidence>
<reference evidence="2" key="1">
    <citation type="submission" date="2020-10" db="EMBL/GenBank/DDBJ databases">
        <title>High-Quality Genome Resource of Clonostachys rosea strain S41 by Oxford Nanopore Long-Read Sequencing.</title>
        <authorList>
            <person name="Wang H."/>
        </authorList>
    </citation>
    <scope>NUCLEOTIDE SEQUENCE</scope>
    <source>
        <strain evidence="2">S41</strain>
    </source>
</reference>
<dbReference type="EMBL" id="JADCTT010000002">
    <property type="protein sequence ID" value="KAF9757474.1"/>
    <property type="molecule type" value="Genomic_DNA"/>
</dbReference>
<evidence type="ECO:0000313" key="2">
    <source>
        <dbReference type="EMBL" id="KAF9757474.1"/>
    </source>
</evidence>
<feature type="transmembrane region" description="Helical" evidence="1">
    <location>
        <begin position="80"/>
        <end position="98"/>
    </location>
</feature>
<evidence type="ECO:0000313" key="3">
    <source>
        <dbReference type="Proteomes" id="UP000616885"/>
    </source>
</evidence>
<accession>A0A8H7NK68</accession>
<proteinExistence type="predicted"/>
<keyword evidence="1" id="KW-1133">Transmembrane helix</keyword>
<dbReference type="Proteomes" id="UP000616885">
    <property type="component" value="Unassembled WGS sequence"/>
</dbReference>
<dbReference type="AlphaFoldDB" id="A0A8H7NK68"/>
<sequence length="110" mass="11372">MAAAAAADMEVVEDMAAATTTLLLQVLLQAREGMEGTSSSSQITVTSKAKAMADTAVAVDINNTINHHLNNNTTALHRPLTLLLLALTLMGILSQLPVTKTASSTTPSAI</sequence>
<comment type="caution">
    <text evidence="2">The sequence shown here is derived from an EMBL/GenBank/DDBJ whole genome shotgun (WGS) entry which is preliminary data.</text>
</comment>
<keyword evidence="1" id="KW-0472">Membrane</keyword>
<organism evidence="2 3">
    <name type="scientific">Bionectria ochroleuca</name>
    <name type="common">Gliocladium roseum</name>
    <dbReference type="NCBI Taxonomy" id="29856"/>
    <lineage>
        <taxon>Eukaryota</taxon>
        <taxon>Fungi</taxon>
        <taxon>Dikarya</taxon>
        <taxon>Ascomycota</taxon>
        <taxon>Pezizomycotina</taxon>
        <taxon>Sordariomycetes</taxon>
        <taxon>Hypocreomycetidae</taxon>
        <taxon>Hypocreales</taxon>
        <taxon>Bionectriaceae</taxon>
        <taxon>Clonostachys</taxon>
    </lineage>
</organism>
<name>A0A8H7NK68_BIOOC</name>
<protein>
    <submittedName>
        <fullName evidence="2">Uncharacterized protein</fullName>
    </submittedName>
</protein>
<gene>
    <name evidence="2" type="ORF">IM811_008418</name>
</gene>
<keyword evidence="1" id="KW-0812">Transmembrane</keyword>